<dbReference type="Proteomes" id="UP001321047">
    <property type="component" value="Unassembled WGS sequence"/>
</dbReference>
<protein>
    <submittedName>
        <fullName evidence="2">DNA-binding protein</fullName>
    </submittedName>
</protein>
<name>A0AAP3E4Y7_9EURY</name>
<accession>A0AAP3E4Y7</accession>
<keyword evidence="2" id="KW-0238">DNA-binding</keyword>
<dbReference type="EMBL" id="JAOPJZ010000002">
    <property type="protein sequence ID" value="MCU4750958.1"/>
    <property type="molecule type" value="Genomic_DNA"/>
</dbReference>
<evidence type="ECO:0000313" key="2">
    <source>
        <dbReference type="EMBL" id="MCU4750958.1"/>
    </source>
</evidence>
<dbReference type="AlphaFoldDB" id="A0AAP3E4Y7"/>
<dbReference type="InterPro" id="IPR057167">
    <property type="entry name" value="DUF7845"/>
</dbReference>
<reference evidence="2 3" key="1">
    <citation type="submission" date="2022-09" db="EMBL/GenBank/DDBJ databases">
        <title>Enrichment on poylsaccharides allowed isolation of novel metabolic and taxonomic groups of Haloarchaea.</title>
        <authorList>
            <person name="Sorokin D.Y."/>
            <person name="Elcheninov A.G."/>
            <person name="Khizhniak T.V."/>
            <person name="Kolganova T.V."/>
            <person name="Kublanov I.V."/>
        </authorList>
    </citation>
    <scope>NUCLEOTIDE SEQUENCE [LARGE SCALE GENOMIC DNA]</scope>
    <source>
        <strain evidence="2 3">AArc-curdl1</strain>
    </source>
</reference>
<evidence type="ECO:0000259" key="1">
    <source>
        <dbReference type="Pfam" id="PF25227"/>
    </source>
</evidence>
<dbReference type="RefSeq" id="WP_342806267.1">
    <property type="nucleotide sequence ID" value="NZ_JAOPJZ010000002.1"/>
</dbReference>
<evidence type="ECO:0000313" key="3">
    <source>
        <dbReference type="Proteomes" id="UP001321047"/>
    </source>
</evidence>
<keyword evidence="3" id="KW-1185">Reference proteome</keyword>
<proteinExistence type="predicted"/>
<gene>
    <name evidence="2" type="ORF">OB919_03000</name>
</gene>
<comment type="caution">
    <text evidence="2">The sequence shown here is derived from an EMBL/GenBank/DDBJ whole genome shotgun (WGS) entry which is preliminary data.</text>
</comment>
<feature type="domain" description="DUF7845" evidence="1">
    <location>
        <begin position="5"/>
        <end position="327"/>
    </location>
</feature>
<organism evidence="2 3">
    <name type="scientific">Natronosalvus hydrolyticus</name>
    <dbReference type="NCBI Taxonomy" id="2979988"/>
    <lineage>
        <taxon>Archaea</taxon>
        <taxon>Methanobacteriati</taxon>
        <taxon>Methanobacteriota</taxon>
        <taxon>Stenosarchaea group</taxon>
        <taxon>Halobacteria</taxon>
        <taxon>Halobacteriales</taxon>
        <taxon>Natrialbaceae</taxon>
        <taxon>Natronosalvus</taxon>
    </lineage>
</organism>
<dbReference type="Pfam" id="PF25227">
    <property type="entry name" value="DUF7845"/>
    <property type="match status" value="1"/>
</dbReference>
<sequence length="541" mass="61804">MSQPETTPHESHGRWKWDTWGRGPYDALSSVMLGPPFEGHLEFTTDIDGEPWKITVTYSKSGFAPRLSDGINASRLYEWDITGRGPGESKAYYNISPRHPDLRHWETGEPVNLPWESQFGQVEGVDVEYEPSNIEPERALELLPEFYAAIFEKADEHVYPEYFRKPPHPEYSREWAHERYLRIRREWAEKLASSGVLQKVIHHLTDMEGVIAELKINNKEVVNHQNRLVLDPASVGELFPGHTYGRKFEIYQLADPDAVSKDHPSYHPKVEVLVNQKMNDSEAWAWADRQEVVEEIEETLLNFLNWDDIPLAPDGSGVYVPDDHFEAVPRDDPVEIYPDPTPRLEANSDHILMTTLRDIGETPRDVAEKVATDGGVSVEAVAEQLGKHPSTIYRAIQELGELLDLENGQVSYRARKYREEIRALVESAEYGIESYADRIQHLMGLADHIEECSPFQQWLAEHGAELEFDQEGEPKRLRIDTILSTLKASSFESAQALASEAIDKWRHSGNDPVRFSKLPMLWKSPEGNTKSRPVGRLAPDW</sequence>
<dbReference type="GO" id="GO:0003677">
    <property type="term" value="F:DNA binding"/>
    <property type="evidence" value="ECO:0007669"/>
    <property type="project" value="UniProtKB-KW"/>
</dbReference>